<name>A0A4R6Q288_9FIRM</name>
<evidence type="ECO:0000259" key="1">
    <source>
        <dbReference type="Pfam" id="PF26226"/>
    </source>
</evidence>
<dbReference type="Proteomes" id="UP000295500">
    <property type="component" value="Unassembled WGS sequence"/>
</dbReference>
<dbReference type="AlphaFoldDB" id="A0A4R6Q288"/>
<dbReference type="Pfam" id="PF26226">
    <property type="entry name" value="DUF8052"/>
    <property type="match status" value="1"/>
</dbReference>
<organism evidence="2 3">
    <name type="scientific">Aminicella lysinilytica</name>
    <dbReference type="NCBI Taxonomy" id="433323"/>
    <lineage>
        <taxon>Bacteria</taxon>
        <taxon>Bacillati</taxon>
        <taxon>Bacillota</taxon>
        <taxon>Clostridia</taxon>
        <taxon>Peptostreptococcales</taxon>
        <taxon>Anaerovoracaceae</taxon>
        <taxon>Aminicella</taxon>
    </lineage>
</organism>
<sequence>MKHNELFEKLLNTYKESYDIYTGYRVGDQEYDAYAFLDVTSSRYVLMKKAELWRADCYEHVFFKHASQITGKEISAFSDLTKKEIEPKLVRKGEHTMPKDHMYSFITGIFICDGPVTGETVDKLKRTGFYKNYSLSLRGYCQLRLALIDIDGRKVFGNKAARDMVRDMRKMLRSS</sequence>
<dbReference type="EMBL" id="SNXO01000016">
    <property type="protein sequence ID" value="TDP56358.1"/>
    <property type="molecule type" value="Genomic_DNA"/>
</dbReference>
<feature type="domain" description="DUF8052" evidence="1">
    <location>
        <begin position="4"/>
        <end position="166"/>
    </location>
</feature>
<reference evidence="2 3" key="1">
    <citation type="submission" date="2019-03" db="EMBL/GenBank/DDBJ databases">
        <title>Genomic Encyclopedia of Type Strains, Phase IV (KMG-IV): sequencing the most valuable type-strain genomes for metagenomic binning, comparative biology and taxonomic classification.</title>
        <authorList>
            <person name="Goeker M."/>
        </authorList>
    </citation>
    <scope>NUCLEOTIDE SEQUENCE [LARGE SCALE GENOMIC DNA]</scope>
    <source>
        <strain evidence="2 3">DSM 28287</strain>
    </source>
</reference>
<protein>
    <recommendedName>
        <fullName evidence="1">DUF8052 domain-containing protein</fullName>
    </recommendedName>
</protein>
<dbReference type="RefSeq" id="WP_133528410.1">
    <property type="nucleotide sequence ID" value="NZ_CALCQM010000089.1"/>
</dbReference>
<accession>A0A4R6Q288</accession>
<proteinExistence type="predicted"/>
<dbReference type="OrthoDB" id="2836917at2"/>
<evidence type="ECO:0000313" key="2">
    <source>
        <dbReference type="EMBL" id="TDP56358.1"/>
    </source>
</evidence>
<evidence type="ECO:0000313" key="3">
    <source>
        <dbReference type="Proteomes" id="UP000295500"/>
    </source>
</evidence>
<dbReference type="InterPro" id="IPR058365">
    <property type="entry name" value="DUF8052"/>
</dbReference>
<comment type="caution">
    <text evidence="2">The sequence shown here is derived from an EMBL/GenBank/DDBJ whole genome shotgun (WGS) entry which is preliminary data.</text>
</comment>
<keyword evidence="3" id="KW-1185">Reference proteome</keyword>
<gene>
    <name evidence="2" type="ORF">EV211_11621</name>
</gene>